<accession>A0A0U1M728</accession>
<evidence type="ECO:0000313" key="2">
    <source>
        <dbReference type="EMBL" id="CRG91379.1"/>
    </source>
</evidence>
<organism evidence="2 3">
    <name type="scientific">Talaromyces islandicus</name>
    <name type="common">Penicillium islandicum</name>
    <dbReference type="NCBI Taxonomy" id="28573"/>
    <lineage>
        <taxon>Eukaryota</taxon>
        <taxon>Fungi</taxon>
        <taxon>Dikarya</taxon>
        <taxon>Ascomycota</taxon>
        <taxon>Pezizomycotina</taxon>
        <taxon>Eurotiomycetes</taxon>
        <taxon>Eurotiomycetidae</taxon>
        <taxon>Eurotiales</taxon>
        <taxon>Trichocomaceae</taxon>
        <taxon>Talaromyces</taxon>
        <taxon>Talaromyces sect. Islandici</taxon>
    </lineage>
</organism>
<keyword evidence="3" id="KW-1185">Reference proteome</keyword>
<dbReference type="EMBL" id="CVMT01000009">
    <property type="protein sequence ID" value="CRG91379.1"/>
    <property type="molecule type" value="Genomic_DNA"/>
</dbReference>
<dbReference type="Proteomes" id="UP000054383">
    <property type="component" value="Unassembled WGS sequence"/>
</dbReference>
<dbReference type="AlphaFoldDB" id="A0A0U1M728"/>
<name>A0A0U1M728_TALIS</name>
<reference evidence="2 3" key="1">
    <citation type="submission" date="2015-04" db="EMBL/GenBank/DDBJ databases">
        <authorList>
            <person name="Syromyatnikov M.Y."/>
            <person name="Popov V.N."/>
        </authorList>
    </citation>
    <scope>NUCLEOTIDE SEQUENCE [LARGE SCALE GENOMIC DNA]</scope>
    <source>
        <strain evidence="2">WF-38-12</strain>
    </source>
</reference>
<evidence type="ECO:0000256" key="1">
    <source>
        <dbReference type="SAM" id="MobiDB-lite"/>
    </source>
</evidence>
<proteinExistence type="predicted"/>
<feature type="region of interest" description="Disordered" evidence="1">
    <location>
        <begin position="1"/>
        <end position="43"/>
    </location>
</feature>
<feature type="compositionally biased region" description="Polar residues" evidence="1">
    <location>
        <begin position="7"/>
        <end position="32"/>
    </location>
</feature>
<evidence type="ECO:0000313" key="3">
    <source>
        <dbReference type="Proteomes" id="UP000054383"/>
    </source>
</evidence>
<gene>
    <name evidence="2" type="ORF">PISL3812_08427</name>
</gene>
<protein>
    <submittedName>
        <fullName evidence="2">Uncharacterized protein</fullName>
    </submittedName>
</protein>
<sequence>MSRHTRLSTVAQSANAPTPQTPAGFTISTPQGESAGDSTAPPLQEALSGTSTDYLHNLSLSLSPSLYTNTIQVSRHNNDQLTLSSPSFDEEPGRPERACYIEEELLRSRQYEAAGRCEEATEIWTDLMKQIYESASPSRIFNAMNTVFAGRTLSFRDAEILFESNKCARVREYGIYNQLTTDLCLGYIKFILDVLSMDMEKNDLDLDVTLSRIGKAASLLKEIFGAYFSEEVTHALMPHDIDVNILPESPQAMRTAAKNGHFSVQVLDEIARVCAKEPLLVILVTWTSTYEDIRFHYTLEKSIRRLVDMGLVTRVNTTDGKPGVQLAPWLRPKNEGGGHMAFDVLDIPGREKLTNLFK</sequence>